<comment type="caution">
    <text evidence="1">The sequence shown here is derived from an EMBL/GenBank/DDBJ whole genome shotgun (WGS) entry which is preliminary data.</text>
</comment>
<keyword evidence="2" id="KW-1185">Reference proteome</keyword>
<evidence type="ECO:0000313" key="2">
    <source>
        <dbReference type="Proteomes" id="UP001159363"/>
    </source>
</evidence>
<evidence type="ECO:0008006" key="3">
    <source>
        <dbReference type="Google" id="ProtNLM"/>
    </source>
</evidence>
<evidence type="ECO:0000313" key="1">
    <source>
        <dbReference type="EMBL" id="KAJ8892239.1"/>
    </source>
</evidence>
<dbReference type="EMBL" id="JARBHB010000002">
    <property type="protein sequence ID" value="KAJ8892239.1"/>
    <property type="molecule type" value="Genomic_DNA"/>
</dbReference>
<protein>
    <recommendedName>
        <fullName evidence="3">Ubiquitin-like protease family profile domain-containing protein</fullName>
    </recommendedName>
</protein>
<dbReference type="Proteomes" id="UP001159363">
    <property type="component" value="Chromosome 2"/>
</dbReference>
<accession>A0ABQ9I7K4</accession>
<proteinExistence type="predicted"/>
<reference evidence="1 2" key="1">
    <citation type="submission" date="2023-02" db="EMBL/GenBank/DDBJ databases">
        <title>LHISI_Scaffold_Assembly.</title>
        <authorList>
            <person name="Stuart O.P."/>
            <person name="Cleave R."/>
            <person name="Magrath M.J.L."/>
            <person name="Mikheyev A.S."/>
        </authorList>
    </citation>
    <scope>NUCLEOTIDE SEQUENCE [LARGE SCALE GENOMIC DNA]</scope>
    <source>
        <strain evidence="1">Daus_M_001</strain>
        <tissue evidence="1">Leg muscle</tissue>
    </source>
</reference>
<sequence length="237" mass="26532">MMLQCVDTATHYVVLFDETLNSSTQSKKMDVWVIMMYQPQYLGSCGLHVLNNAFKHGVTASGWSVDPFLVSLYSLFKDFPARLEDFVTTNTEKVGEKFCRHTWLNDVPAAERALGVWDSLKLYAVKVSKKKMAKSICSSYLTVCSALEDVLMPIKLNSILCVVKVLLPLLTLYQLDKPLVPLIANDLISLVQNILSAFNAIKEDKKNCNQTAVKLAGFESRSNVNDIYKFSLGFVAD</sequence>
<gene>
    <name evidence="1" type="ORF">PR048_004819</name>
</gene>
<organism evidence="1 2">
    <name type="scientific">Dryococelus australis</name>
    <dbReference type="NCBI Taxonomy" id="614101"/>
    <lineage>
        <taxon>Eukaryota</taxon>
        <taxon>Metazoa</taxon>
        <taxon>Ecdysozoa</taxon>
        <taxon>Arthropoda</taxon>
        <taxon>Hexapoda</taxon>
        <taxon>Insecta</taxon>
        <taxon>Pterygota</taxon>
        <taxon>Neoptera</taxon>
        <taxon>Polyneoptera</taxon>
        <taxon>Phasmatodea</taxon>
        <taxon>Verophasmatodea</taxon>
        <taxon>Anareolatae</taxon>
        <taxon>Phasmatidae</taxon>
        <taxon>Eurycanthinae</taxon>
        <taxon>Dryococelus</taxon>
    </lineage>
</organism>
<name>A0ABQ9I7K4_9NEOP</name>